<dbReference type="EC" id="3.2.2.-" evidence="5"/>
<accession>A0A090D392</accession>
<dbReference type="InterPro" id="IPR003180">
    <property type="entry name" value="MPG"/>
</dbReference>
<dbReference type="CDD" id="cd00540">
    <property type="entry name" value="AAG"/>
    <property type="match status" value="1"/>
</dbReference>
<dbReference type="eggNOG" id="COG2094">
    <property type="taxonomic scope" value="Bacteria"/>
</dbReference>
<dbReference type="Gene3D" id="3.10.300.10">
    <property type="entry name" value="Methylpurine-DNA glycosylase (MPG)"/>
    <property type="match status" value="1"/>
</dbReference>
<reference evidence="6" key="2">
    <citation type="submission" date="2014-09" db="EMBL/GenBank/DDBJ databases">
        <title>Criblamydia sequanensis harbors a mega-plasmid encoding arsenite resistance.</title>
        <authorList>
            <person name="Bertelli C."/>
            <person name="Goesmann A."/>
            <person name="Greub G."/>
        </authorList>
    </citation>
    <scope>NUCLEOTIDE SEQUENCE [LARGE SCALE GENOMIC DNA]</scope>
    <source>
        <strain evidence="6">CRIB-18</strain>
    </source>
</reference>
<dbReference type="InterPro" id="IPR011034">
    <property type="entry name" value="Formyl_transferase-like_C_sf"/>
</dbReference>
<dbReference type="GO" id="GO:0003905">
    <property type="term" value="F:alkylbase DNA N-glycosylase activity"/>
    <property type="evidence" value="ECO:0007669"/>
    <property type="project" value="InterPro"/>
</dbReference>
<dbReference type="FunFam" id="3.10.300.10:FF:000001">
    <property type="entry name" value="Putative 3-methyladenine DNA glycosylase"/>
    <property type="match status" value="1"/>
</dbReference>
<evidence type="ECO:0000256" key="5">
    <source>
        <dbReference type="HAMAP-Rule" id="MF_00527"/>
    </source>
</evidence>
<organism evidence="6 7">
    <name type="scientific">Candidatus Criblamydia sequanensis CRIB-18</name>
    <dbReference type="NCBI Taxonomy" id="1437425"/>
    <lineage>
        <taxon>Bacteria</taxon>
        <taxon>Pseudomonadati</taxon>
        <taxon>Chlamydiota</taxon>
        <taxon>Chlamydiia</taxon>
        <taxon>Parachlamydiales</taxon>
        <taxon>Candidatus Criblamydiaceae</taxon>
        <taxon>Candidatus Criblamydia</taxon>
    </lineage>
</organism>
<proteinExistence type="inferred from homology"/>
<evidence type="ECO:0000256" key="3">
    <source>
        <dbReference type="ARBA" id="ARBA00022801"/>
    </source>
</evidence>
<dbReference type="SUPFAM" id="SSF50486">
    <property type="entry name" value="FMT C-terminal domain-like"/>
    <property type="match status" value="1"/>
</dbReference>
<sequence>MLNEDFYLHDDVLFLAEKLIGKTLFTNIGGKLTAGIIVETEAYKAPEDKASHAYNLIRTKRNESMYRKGGTAYVYLCYGIHTMFNIVTNKEEMPHAILIRAIEPTLGIEVMLERRKKMNLTPSLTMGPGALTQALGITLKQDKVPLFGPEIWIEKEKKIIPSDAIDKSKRIGIDYAEEYKEMLWRFTLKNSPYIRKEKRVKE</sequence>
<name>A0A090D392_9BACT</name>
<dbReference type="GO" id="GO:0003677">
    <property type="term" value="F:DNA binding"/>
    <property type="evidence" value="ECO:0007669"/>
    <property type="project" value="InterPro"/>
</dbReference>
<dbReference type="EMBL" id="CCEJ010000012">
    <property type="protein sequence ID" value="CDR35053.1"/>
    <property type="molecule type" value="Genomic_DNA"/>
</dbReference>
<dbReference type="PANTHER" id="PTHR10429:SF0">
    <property type="entry name" value="DNA-3-METHYLADENINE GLYCOSYLASE"/>
    <property type="match status" value="1"/>
</dbReference>
<dbReference type="InterPro" id="IPR036995">
    <property type="entry name" value="MPG_sf"/>
</dbReference>
<dbReference type="GO" id="GO:0006284">
    <property type="term" value="P:base-excision repair"/>
    <property type="evidence" value="ECO:0007669"/>
    <property type="project" value="InterPro"/>
</dbReference>
<evidence type="ECO:0000313" key="6">
    <source>
        <dbReference type="EMBL" id="CDR35053.1"/>
    </source>
</evidence>
<dbReference type="HAMAP" id="MF_00527">
    <property type="entry name" value="3MGH"/>
    <property type="match status" value="1"/>
</dbReference>
<gene>
    <name evidence="6" type="ORF">CSEC_2247</name>
</gene>
<dbReference type="Proteomes" id="UP000031552">
    <property type="component" value="Unassembled WGS sequence"/>
</dbReference>
<comment type="similarity">
    <text evidence="1 5">Belongs to the DNA glycosylase MPG family.</text>
</comment>
<keyword evidence="2 5" id="KW-0227">DNA damage</keyword>
<dbReference type="Pfam" id="PF02245">
    <property type="entry name" value="Pur_DNA_glyco"/>
    <property type="match status" value="1"/>
</dbReference>
<keyword evidence="3 5" id="KW-0378">Hydrolase</keyword>
<keyword evidence="4 5" id="KW-0234">DNA repair</keyword>
<reference evidence="6" key="1">
    <citation type="submission" date="2013-12" db="EMBL/GenBank/DDBJ databases">
        <authorList>
            <person name="Linke B."/>
        </authorList>
    </citation>
    <scope>NUCLEOTIDE SEQUENCE [LARGE SCALE GENOMIC DNA]</scope>
    <source>
        <strain evidence="6">CRIB-18</strain>
    </source>
</reference>
<dbReference type="STRING" id="1437425.CSEC_2247"/>
<keyword evidence="7" id="KW-1185">Reference proteome</keyword>
<dbReference type="NCBIfam" id="TIGR00567">
    <property type="entry name" value="3mg"/>
    <property type="match status" value="1"/>
</dbReference>
<evidence type="ECO:0000256" key="1">
    <source>
        <dbReference type="ARBA" id="ARBA00009232"/>
    </source>
</evidence>
<dbReference type="AlphaFoldDB" id="A0A090D392"/>
<keyword evidence="6" id="KW-0326">Glycosidase</keyword>
<dbReference type="PANTHER" id="PTHR10429">
    <property type="entry name" value="DNA-3-METHYLADENINE GLYCOSYLASE"/>
    <property type="match status" value="1"/>
</dbReference>
<comment type="caution">
    <text evidence="6">The sequence shown here is derived from an EMBL/GenBank/DDBJ whole genome shotgun (WGS) entry which is preliminary data.</text>
</comment>
<evidence type="ECO:0000256" key="4">
    <source>
        <dbReference type="ARBA" id="ARBA00023204"/>
    </source>
</evidence>
<protein>
    <recommendedName>
        <fullName evidence="5">Putative 3-methyladenine DNA glycosylase</fullName>
        <ecNumber evidence="5">3.2.2.-</ecNumber>
    </recommendedName>
</protein>
<evidence type="ECO:0000313" key="7">
    <source>
        <dbReference type="Proteomes" id="UP000031552"/>
    </source>
</evidence>
<evidence type="ECO:0000256" key="2">
    <source>
        <dbReference type="ARBA" id="ARBA00022763"/>
    </source>
</evidence>